<name>W9H1N8_9PROT</name>
<feature type="compositionally biased region" description="Pro residues" evidence="1">
    <location>
        <begin position="197"/>
        <end position="208"/>
    </location>
</feature>
<feature type="transmembrane region" description="Helical" evidence="2">
    <location>
        <begin position="7"/>
        <end position="27"/>
    </location>
</feature>
<comment type="caution">
    <text evidence="3">The sequence shown here is derived from an EMBL/GenBank/DDBJ whole genome shotgun (WGS) entry which is preliminary data.</text>
</comment>
<keyword evidence="2" id="KW-1133">Transmembrane helix</keyword>
<sequence>MEFEGLLRAKFVAFNIAGFAIGLVFYYQGFLDRIFHGDIALAAMIIGFVFVVGLIMTAYRVWKVGDELDRVKRGQGRMLSVESERALEMRLFSRISHIQHVANSLGLLGLIGTAWGFSLFAANITPDKVSNASSAGALVSTLAGGLGVAIYATMLGGIFCLWTTCNLQLLRGATASLCALIMDRAHAQKHQRAQLTTPPPAPHAPVPTPALGAALPRGAATSGGL</sequence>
<dbReference type="Proteomes" id="UP000019486">
    <property type="component" value="Unassembled WGS sequence"/>
</dbReference>
<proteinExistence type="predicted"/>
<dbReference type="STRING" id="1385369.N825_16485"/>
<evidence type="ECO:0000256" key="1">
    <source>
        <dbReference type="SAM" id="MobiDB-lite"/>
    </source>
</evidence>
<evidence type="ECO:0000313" key="3">
    <source>
        <dbReference type="EMBL" id="EWY37648.1"/>
    </source>
</evidence>
<dbReference type="EMBL" id="AVFL01000024">
    <property type="protein sequence ID" value="EWY37648.1"/>
    <property type="molecule type" value="Genomic_DNA"/>
</dbReference>
<evidence type="ECO:0000313" key="4">
    <source>
        <dbReference type="Proteomes" id="UP000019486"/>
    </source>
</evidence>
<feature type="transmembrane region" description="Helical" evidence="2">
    <location>
        <begin position="142"/>
        <end position="162"/>
    </location>
</feature>
<protein>
    <submittedName>
        <fullName evidence="3">Uncharacterized protein</fullName>
    </submittedName>
</protein>
<dbReference type="OrthoDB" id="7307335at2"/>
<feature type="transmembrane region" description="Helical" evidence="2">
    <location>
        <begin position="100"/>
        <end position="122"/>
    </location>
</feature>
<keyword evidence="2" id="KW-0472">Membrane</keyword>
<accession>W9H1N8</accession>
<feature type="transmembrane region" description="Helical" evidence="2">
    <location>
        <begin position="39"/>
        <end position="62"/>
    </location>
</feature>
<reference evidence="3 4" key="1">
    <citation type="submission" date="2013-08" db="EMBL/GenBank/DDBJ databases">
        <title>The genome sequence of Skermanella stibiiresistens.</title>
        <authorList>
            <person name="Zhu W."/>
            <person name="Wang G."/>
        </authorList>
    </citation>
    <scope>NUCLEOTIDE SEQUENCE [LARGE SCALE GENOMIC DNA]</scope>
    <source>
        <strain evidence="3 4">SB22</strain>
    </source>
</reference>
<feature type="region of interest" description="Disordered" evidence="1">
    <location>
        <begin position="190"/>
        <end position="212"/>
    </location>
</feature>
<organism evidence="3 4">
    <name type="scientific">Skermanella stibiiresistens SB22</name>
    <dbReference type="NCBI Taxonomy" id="1385369"/>
    <lineage>
        <taxon>Bacteria</taxon>
        <taxon>Pseudomonadati</taxon>
        <taxon>Pseudomonadota</taxon>
        <taxon>Alphaproteobacteria</taxon>
        <taxon>Rhodospirillales</taxon>
        <taxon>Azospirillaceae</taxon>
        <taxon>Skermanella</taxon>
    </lineage>
</organism>
<gene>
    <name evidence="3" type="ORF">N825_16485</name>
</gene>
<keyword evidence="4" id="KW-1185">Reference proteome</keyword>
<evidence type="ECO:0000256" key="2">
    <source>
        <dbReference type="SAM" id="Phobius"/>
    </source>
</evidence>
<keyword evidence="2" id="KW-0812">Transmembrane</keyword>
<dbReference type="PATRIC" id="fig|1385369.3.peg.5272"/>
<dbReference type="AlphaFoldDB" id="W9H1N8"/>